<dbReference type="AlphaFoldDB" id="A0A0K2UP48"/>
<organism evidence="1">
    <name type="scientific">Lepeophtheirus salmonis</name>
    <name type="common">Salmon louse</name>
    <name type="synonym">Caligus salmonis</name>
    <dbReference type="NCBI Taxonomy" id="72036"/>
    <lineage>
        <taxon>Eukaryota</taxon>
        <taxon>Metazoa</taxon>
        <taxon>Ecdysozoa</taxon>
        <taxon>Arthropoda</taxon>
        <taxon>Crustacea</taxon>
        <taxon>Multicrustacea</taxon>
        <taxon>Hexanauplia</taxon>
        <taxon>Copepoda</taxon>
        <taxon>Siphonostomatoida</taxon>
        <taxon>Caligidae</taxon>
        <taxon>Lepeophtheirus</taxon>
    </lineage>
</organism>
<evidence type="ECO:0000313" key="1">
    <source>
        <dbReference type="EMBL" id="CDW40039.1"/>
    </source>
</evidence>
<name>A0A0K2UP48_LEPSM</name>
<accession>A0A0K2UP48</accession>
<proteinExistence type="predicted"/>
<dbReference type="EMBL" id="HACA01022678">
    <property type="protein sequence ID" value="CDW40039.1"/>
    <property type="molecule type" value="Transcribed_RNA"/>
</dbReference>
<sequence length="90" mass="10348">GQSQVSFTDLLIVVTTTEKLLVTQFIDLLRFSFIFYSKLDKNSVTIFKFCTTLHLGYRKNQAHAALHNVHILSNLKHLGDLRCFWLTYGG</sequence>
<protein>
    <submittedName>
        <fullName evidence="1">Uncharacterized protein</fullName>
    </submittedName>
</protein>
<feature type="non-terminal residue" evidence="1">
    <location>
        <position position="1"/>
    </location>
</feature>
<reference evidence="1" key="1">
    <citation type="submission" date="2014-05" db="EMBL/GenBank/DDBJ databases">
        <authorList>
            <person name="Chronopoulou M."/>
        </authorList>
    </citation>
    <scope>NUCLEOTIDE SEQUENCE</scope>
    <source>
        <tissue evidence="1">Whole organism</tissue>
    </source>
</reference>